<reference evidence="4" key="1">
    <citation type="submission" date="2025-08" db="UniProtKB">
        <authorList>
            <consortium name="Ensembl"/>
        </authorList>
    </citation>
    <scope>IDENTIFICATION</scope>
</reference>
<feature type="region of interest" description="Disordered" evidence="1">
    <location>
        <begin position="264"/>
        <end position="283"/>
    </location>
</feature>
<organism evidence="4 5">
    <name type="scientific">Varanus komodoensis</name>
    <name type="common">Komodo dragon</name>
    <dbReference type="NCBI Taxonomy" id="61221"/>
    <lineage>
        <taxon>Eukaryota</taxon>
        <taxon>Metazoa</taxon>
        <taxon>Chordata</taxon>
        <taxon>Craniata</taxon>
        <taxon>Vertebrata</taxon>
        <taxon>Euteleostomi</taxon>
        <taxon>Lepidosauria</taxon>
        <taxon>Squamata</taxon>
        <taxon>Bifurcata</taxon>
        <taxon>Unidentata</taxon>
        <taxon>Episquamata</taxon>
        <taxon>Toxicofera</taxon>
        <taxon>Anguimorpha</taxon>
        <taxon>Paleoanguimorpha</taxon>
        <taxon>Varanoidea</taxon>
        <taxon>Varanidae</taxon>
        <taxon>Varanus</taxon>
    </lineage>
</organism>
<dbReference type="AlphaFoldDB" id="A0A8D2LZH0"/>
<protein>
    <recommendedName>
        <fullName evidence="3">G-patch domain-containing protein</fullName>
    </recommendedName>
</protein>
<feature type="compositionally biased region" description="Low complexity" evidence="1">
    <location>
        <begin position="169"/>
        <end position="178"/>
    </location>
</feature>
<dbReference type="GO" id="GO:0006874">
    <property type="term" value="P:intracellular calcium ion homeostasis"/>
    <property type="evidence" value="ECO:0007669"/>
    <property type="project" value="TreeGrafter"/>
</dbReference>
<name>A0A8D2LZH0_VARKO</name>
<feature type="region of interest" description="Disordered" evidence="1">
    <location>
        <begin position="30"/>
        <end position="51"/>
    </location>
</feature>
<dbReference type="PANTHER" id="PTHR12323">
    <property type="entry name" value="SR-RELATED CTD ASSOCIATED FACTOR 6"/>
    <property type="match status" value="1"/>
</dbReference>
<dbReference type="SMART" id="SM00443">
    <property type="entry name" value="G_patch"/>
    <property type="match status" value="1"/>
</dbReference>
<dbReference type="Pfam" id="PF01585">
    <property type="entry name" value="G-patch"/>
    <property type="match status" value="1"/>
</dbReference>
<dbReference type="InterPro" id="IPR000467">
    <property type="entry name" value="G_patch_dom"/>
</dbReference>
<keyword evidence="2" id="KW-0732">Signal</keyword>
<dbReference type="PROSITE" id="PS50174">
    <property type="entry name" value="G_PATCH"/>
    <property type="match status" value="1"/>
</dbReference>
<reference evidence="4" key="2">
    <citation type="submission" date="2025-09" db="UniProtKB">
        <authorList>
            <consortium name="Ensembl"/>
        </authorList>
    </citation>
    <scope>IDENTIFICATION</scope>
</reference>
<evidence type="ECO:0000259" key="3">
    <source>
        <dbReference type="PROSITE" id="PS50174"/>
    </source>
</evidence>
<feature type="domain" description="G-patch" evidence="3">
    <location>
        <begin position="189"/>
        <end position="239"/>
    </location>
</feature>
<evidence type="ECO:0000256" key="1">
    <source>
        <dbReference type="SAM" id="MobiDB-lite"/>
    </source>
</evidence>
<dbReference type="PANTHER" id="PTHR12323:SF0">
    <property type="entry name" value="CALCIUM HOMEOSTASIS ENDOPLASMIC RETICULUM PROTEIN"/>
    <property type="match status" value="1"/>
</dbReference>
<accession>A0A8D2LZH0</accession>
<dbReference type="GO" id="GO:0048471">
    <property type="term" value="C:perinuclear region of cytoplasm"/>
    <property type="evidence" value="ECO:0007669"/>
    <property type="project" value="TreeGrafter"/>
</dbReference>
<feature type="chain" id="PRO_5034483991" description="G-patch domain-containing protein" evidence="2">
    <location>
        <begin position="25"/>
        <end position="283"/>
    </location>
</feature>
<dbReference type="Proteomes" id="UP000694545">
    <property type="component" value="Unplaced"/>
</dbReference>
<evidence type="ECO:0000313" key="4">
    <source>
        <dbReference type="Ensembl" id="ENSVKKP00000028913.1"/>
    </source>
</evidence>
<dbReference type="GO" id="GO:0003676">
    <property type="term" value="F:nucleic acid binding"/>
    <property type="evidence" value="ECO:0007669"/>
    <property type="project" value="InterPro"/>
</dbReference>
<evidence type="ECO:0000256" key="2">
    <source>
        <dbReference type="SAM" id="SignalP"/>
    </source>
</evidence>
<sequence>SSPFLPLLLLFLTLLFLPLQRRLGAERPVRVLPRQDEGPAPQGAGEEEQRPLALPQPLQEPGTLLLPLQLALLQVLGVLLPLLLALPVQVLLQVPLQKPQLLSLLPEPLPLPLPLQVLLAGEAPPLALPQPDAAVSAGGGGGGGCRGAWARGARRGAWARPTARPLLGSSAAGLGSSSGPPPPDSRLGEENRGHQMLVKMGWSGSGGLGAKEQGIQDPIKGGDIRDKWDQYKGVGVALDDPYENYRRNKSYSFIARMKARDESECAPNFWGAPPSAGDPRTPG</sequence>
<feature type="signal peptide" evidence="2">
    <location>
        <begin position="1"/>
        <end position="24"/>
    </location>
</feature>
<keyword evidence="5" id="KW-1185">Reference proteome</keyword>
<feature type="region of interest" description="Disordered" evidence="1">
    <location>
        <begin position="169"/>
        <end position="190"/>
    </location>
</feature>
<proteinExistence type="predicted"/>
<dbReference type="Ensembl" id="ENSVKKT00000029600.1">
    <property type="protein sequence ID" value="ENSVKKP00000028913.1"/>
    <property type="gene ID" value="ENSVKKG00000018625.1"/>
</dbReference>
<evidence type="ECO:0000313" key="5">
    <source>
        <dbReference type="Proteomes" id="UP000694545"/>
    </source>
</evidence>